<dbReference type="EMBL" id="BLIY01000001">
    <property type="protein sequence ID" value="GFE52680.1"/>
    <property type="molecule type" value="Genomic_DNA"/>
</dbReference>
<reference evidence="1" key="1">
    <citation type="submission" date="2019-12" db="EMBL/GenBank/DDBJ databases">
        <title>Genome sequence of Babesia ovis.</title>
        <authorList>
            <person name="Yamagishi J."/>
            <person name="Sevinc F."/>
            <person name="Xuan X."/>
        </authorList>
    </citation>
    <scope>NUCLEOTIDE SEQUENCE</scope>
    <source>
        <strain evidence="1">Selcuk</strain>
    </source>
</reference>
<keyword evidence="2" id="KW-1185">Reference proteome</keyword>
<comment type="caution">
    <text evidence="1">The sequence shown here is derived from an EMBL/GenBank/DDBJ whole genome shotgun (WGS) entry which is preliminary data.</text>
</comment>
<dbReference type="AlphaFoldDB" id="A0A9W5WTB3"/>
<evidence type="ECO:0000313" key="1">
    <source>
        <dbReference type="EMBL" id="GFE52680.1"/>
    </source>
</evidence>
<sequence>MEHEENCPWSQNQSLVNTPIRRPCEIRKCAVWKDLKNWFGYTGSSLSKTAFEDVFRDVAHGGSGLYERMAVEGGNLLREASRAFAAKKTVGNQFIHSVATLVFRRDSQKKTLNLVRQLYIQKEVTIMNESSLLEYFARSYLSAAQFLTSPRSISNYVRVLLSYSLNEVAGQDLHKDPSEWLSTLLQHIYHSQAFRHMQCDSDNMLLRDMYIVFDYHYDYFLPRIQECFDNLDGMNQCGQPSGEELLVNFATKYFCELYKAHHGNDREVLAKDYATAQTREFINSKAIELFACVFMRLHLVFIGDEVNFMRQRSLKECRIIFINLLGACWSISQKESRNTWMANLFQTLRQVQLAIMMSGINEEESHLSKQNKLSKTDGRDDVSHPLDFSSMFNSTCASMQQETSQQGSFIDQMFAKAVNFFADTCKSVTTSSESPDNELPIHVQYDKNSKDASIHIPLAKMSNMEPVNYRTVLQSRGEKVMEIVVSNNGTVPRLDLNL</sequence>
<name>A0A9W5WTB3_BABOV</name>
<protein>
    <submittedName>
        <fullName evidence="1">Apicomplexan related, putative</fullName>
    </submittedName>
</protein>
<proteinExistence type="predicted"/>
<accession>A0A9W5WTB3</accession>
<dbReference type="OrthoDB" id="343184at2759"/>
<organism evidence="1 2">
    <name type="scientific">Babesia ovis</name>
    <dbReference type="NCBI Taxonomy" id="5869"/>
    <lineage>
        <taxon>Eukaryota</taxon>
        <taxon>Sar</taxon>
        <taxon>Alveolata</taxon>
        <taxon>Apicomplexa</taxon>
        <taxon>Aconoidasida</taxon>
        <taxon>Piroplasmida</taxon>
        <taxon>Babesiidae</taxon>
        <taxon>Babesia</taxon>
    </lineage>
</organism>
<dbReference type="Proteomes" id="UP001057455">
    <property type="component" value="Unassembled WGS sequence"/>
</dbReference>
<gene>
    <name evidence="1" type="ORF">BaOVIS_000840</name>
</gene>
<evidence type="ECO:0000313" key="2">
    <source>
        <dbReference type="Proteomes" id="UP001057455"/>
    </source>
</evidence>